<feature type="non-terminal residue" evidence="2">
    <location>
        <position position="1"/>
    </location>
</feature>
<evidence type="ECO:0000313" key="3">
    <source>
        <dbReference type="Proteomes" id="UP001529510"/>
    </source>
</evidence>
<dbReference type="PANTHER" id="PTHR18934">
    <property type="entry name" value="ATP-DEPENDENT RNA HELICASE"/>
    <property type="match status" value="1"/>
</dbReference>
<comment type="caution">
    <text evidence="2">The sequence shown here is derived from an EMBL/GenBank/DDBJ whole genome shotgun (WGS) entry which is preliminary data.</text>
</comment>
<proteinExistence type="predicted"/>
<dbReference type="InterPro" id="IPR027417">
    <property type="entry name" value="P-loop_NTPase"/>
</dbReference>
<dbReference type="InterPro" id="IPR014001">
    <property type="entry name" value="Helicase_ATP-bd"/>
</dbReference>
<dbReference type="SUPFAM" id="SSF52540">
    <property type="entry name" value="P-loop containing nucleoside triphosphate hydrolases"/>
    <property type="match status" value="1"/>
</dbReference>
<gene>
    <name evidence="2" type="ORF">M9458_024445</name>
</gene>
<organism evidence="2 3">
    <name type="scientific">Cirrhinus mrigala</name>
    <name type="common">Mrigala</name>
    <dbReference type="NCBI Taxonomy" id="683832"/>
    <lineage>
        <taxon>Eukaryota</taxon>
        <taxon>Metazoa</taxon>
        <taxon>Chordata</taxon>
        <taxon>Craniata</taxon>
        <taxon>Vertebrata</taxon>
        <taxon>Euteleostomi</taxon>
        <taxon>Actinopterygii</taxon>
        <taxon>Neopterygii</taxon>
        <taxon>Teleostei</taxon>
        <taxon>Ostariophysi</taxon>
        <taxon>Cypriniformes</taxon>
        <taxon>Cyprinidae</taxon>
        <taxon>Labeoninae</taxon>
        <taxon>Labeonini</taxon>
        <taxon>Cirrhinus</taxon>
    </lineage>
</organism>
<accession>A0ABD0PY88</accession>
<sequence length="116" mass="12911">YCTDDVLLREMMSDPMLEHYGVVVIDQAHERTVSTDVLLGLLREVLLQRPELRVVVLSAPPASDTLLTHYGNVPRLHLDAPNSSSAESFYSALRLALEVHRSREPGDVAVFLASEQ</sequence>
<dbReference type="EMBL" id="JAMKFB020000012">
    <property type="protein sequence ID" value="KAL0179003.1"/>
    <property type="molecule type" value="Genomic_DNA"/>
</dbReference>
<feature type="domain" description="Helicase ATP-binding" evidence="1">
    <location>
        <begin position="1"/>
        <end position="79"/>
    </location>
</feature>
<protein>
    <recommendedName>
        <fullName evidence="1">Helicase ATP-binding domain-containing protein</fullName>
    </recommendedName>
</protein>
<keyword evidence="3" id="KW-1185">Reference proteome</keyword>
<dbReference type="Gene3D" id="3.40.50.300">
    <property type="entry name" value="P-loop containing nucleotide triphosphate hydrolases"/>
    <property type="match status" value="1"/>
</dbReference>
<evidence type="ECO:0000313" key="2">
    <source>
        <dbReference type="EMBL" id="KAL0179003.1"/>
    </source>
</evidence>
<dbReference type="PROSITE" id="PS51192">
    <property type="entry name" value="HELICASE_ATP_BIND_1"/>
    <property type="match status" value="1"/>
</dbReference>
<name>A0ABD0PY88_CIRMR</name>
<dbReference type="PANTHER" id="PTHR18934:SF88">
    <property type="entry name" value="PRE-MRNA-SPLICING FACTOR ATP-DEPENDENT RNA HELICASE DHX32-RELATED"/>
    <property type="match status" value="1"/>
</dbReference>
<evidence type="ECO:0000259" key="1">
    <source>
        <dbReference type="PROSITE" id="PS51192"/>
    </source>
</evidence>
<feature type="non-terminal residue" evidence="2">
    <location>
        <position position="116"/>
    </location>
</feature>
<dbReference type="AlphaFoldDB" id="A0ABD0PY88"/>
<reference evidence="2 3" key="1">
    <citation type="submission" date="2024-05" db="EMBL/GenBank/DDBJ databases">
        <title>Genome sequencing and assembly of Indian major carp, Cirrhinus mrigala (Hamilton, 1822).</title>
        <authorList>
            <person name="Mohindra V."/>
            <person name="Chowdhury L.M."/>
            <person name="Lal K."/>
            <person name="Jena J.K."/>
        </authorList>
    </citation>
    <scope>NUCLEOTIDE SEQUENCE [LARGE SCALE GENOMIC DNA]</scope>
    <source>
        <strain evidence="2">CM1030</strain>
        <tissue evidence="2">Blood</tissue>
    </source>
</reference>
<dbReference type="Proteomes" id="UP001529510">
    <property type="component" value="Unassembled WGS sequence"/>
</dbReference>